<reference evidence="2" key="1">
    <citation type="submission" date="2021-01" db="EMBL/GenBank/DDBJ databases">
        <title>Whole genome shotgun sequence of Planobispora takensis NBRC 109077.</title>
        <authorList>
            <person name="Komaki H."/>
            <person name="Tamura T."/>
        </authorList>
    </citation>
    <scope>NUCLEOTIDE SEQUENCE</scope>
    <source>
        <strain evidence="2">NBRC 109077</strain>
    </source>
</reference>
<comment type="caution">
    <text evidence="2">The sequence shown here is derived from an EMBL/GenBank/DDBJ whole genome shotgun (WGS) entry which is preliminary data.</text>
</comment>
<organism evidence="2 3">
    <name type="scientific">Planobispora takensis</name>
    <dbReference type="NCBI Taxonomy" id="1367882"/>
    <lineage>
        <taxon>Bacteria</taxon>
        <taxon>Bacillati</taxon>
        <taxon>Actinomycetota</taxon>
        <taxon>Actinomycetes</taxon>
        <taxon>Streptosporangiales</taxon>
        <taxon>Streptosporangiaceae</taxon>
        <taxon>Planobispora</taxon>
    </lineage>
</organism>
<keyword evidence="3" id="KW-1185">Reference proteome</keyword>
<dbReference type="AlphaFoldDB" id="A0A8J3WSK0"/>
<evidence type="ECO:0000313" key="3">
    <source>
        <dbReference type="Proteomes" id="UP000634476"/>
    </source>
</evidence>
<dbReference type="Proteomes" id="UP000634476">
    <property type="component" value="Unassembled WGS sequence"/>
</dbReference>
<evidence type="ECO:0000256" key="1">
    <source>
        <dbReference type="SAM" id="MobiDB-lite"/>
    </source>
</evidence>
<protein>
    <submittedName>
        <fullName evidence="2">Uncharacterized protein</fullName>
    </submittedName>
</protein>
<evidence type="ECO:0000313" key="2">
    <source>
        <dbReference type="EMBL" id="GIH99347.1"/>
    </source>
</evidence>
<feature type="region of interest" description="Disordered" evidence="1">
    <location>
        <begin position="1"/>
        <end position="38"/>
    </location>
</feature>
<proteinExistence type="predicted"/>
<sequence>MEAHEPPNDVGLPEVTAQPVPRDQDQSPNEVADGEEEGNTWAEAACRFAGVVQEALGSTSRTIRLCALIATAIATWLLLR</sequence>
<name>A0A8J3WSK0_9ACTN</name>
<accession>A0A8J3WSK0</accession>
<gene>
    <name evidence="2" type="ORF">Pta02_13560</name>
</gene>
<dbReference type="EMBL" id="BOOK01000007">
    <property type="protein sequence ID" value="GIH99347.1"/>
    <property type="molecule type" value="Genomic_DNA"/>
</dbReference>